<dbReference type="SUPFAM" id="SSF51984">
    <property type="entry name" value="MurCD N-terminal domain"/>
    <property type="match status" value="1"/>
</dbReference>
<evidence type="ECO:0000259" key="18">
    <source>
        <dbReference type="Pfam" id="PF08245"/>
    </source>
</evidence>
<comment type="similarity">
    <text evidence="14">Belongs to the MurCDEF family.</text>
</comment>
<evidence type="ECO:0000256" key="6">
    <source>
        <dbReference type="ARBA" id="ARBA00022618"/>
    </source>
</evidence>
<dbReference type="PANTHER" id="PTHR43445:SF3">
    <property type="entry name" value="UDP-N-ACETYLMURAMATE--L-ALANINE LIGASE"/>
    <property type="match status" value="1"/>
</dbReference>
<keyword evidence="12 14" id="KW-0961">Cell wall biogenesis/degradation</keyword>
<dbReference type="InterPro" id="IPR036565">
    <property type="entry name" value="Mur-like_cat_sf"/>
</dbReference>
<dbReference type="InterPro" id="IPR013221">
    <property type="entry name" value="Mur_ligase_cen"/>
</dbReference>
<organism evidence="19 20">
    <name type="scientific">Splendidivirga corallicola</name>
    <dbReference type="NCBI Taxonomy" id="3051826"/>
    <lineage>
        <taxon>Bacteria</taxon>
        <taxon>Pseudomonadati</taxon>
        <taxon>Bacteroidota</taxon>
        <taxon>Cytophagia</taxon>
        <taxon>Cytophagales</taxon>
        <taxon>Splendidivirgaceae</taxon>
        <taxon>Splendidivirga</taxon>
    </lineage>
</organism>
<keyword evidence="10 14" id="KW-0573">Peptidoglycan synthesis</keyword>
<dbReference type="RefSeq" id="WP_346751450.1">
    <property type="nucleotide sequence ID" value="NZ_JAUJEA010000002.1"/>
</dbReference>
<dbReference type="PANTHER" id="PTHR43445">
    <property type="entry name" value="UDP-N-ACETYLMURAMATE--L-ALANINE LIGASE-RELATED"/>
    <property type="match status" value="1"/>
</dbReference>
<comment type="pathway">
    <text evidence="2 14">Cell wall biogenesis; peptidoglycan biosynthesis.</text>
</comment>
<feature type="transmembrane region" description="Helical" evidence="15">
    <location>
        <begin position="6"/>
        <end position="26"/>
    </location>
</feature>
<dbReference type="InterPro" id="IPR000713">
    <property type="entry name" value="Mur_ligase_N"/>
</dbReference>
<keyword evidence="4 14" id="KW-0963">Cytoplasm</keyword>
<evidence type="ECO:0000256" key="10">
    <source>
        <dbReference type="ARBA" id="ARBA00022984"/>
    </source>
</evidence>
<name>A0ABT8KL40_9BACT</name>
<evidence type="ECO:0000256" key="12">
    <source>
        <dbReference type="ARBA" id="ARBA00023316"/>
    </source>
</evidence>
<evidence type="ECO:0000256" key="15">
    <source>
        <dbReference type="SAM" id="Phobius"/>
    </source>
</evidence>
<dbReference type="Pfam" id="PF01225">
    <property type="entry name" value="Mur_ligase"/>
    <property type="match status" value="1"/>
</dbReference>
<comment type="subcellular location">
    <subcellularLocation>
        <location evidence="1 14">Cytoplasm</location>
    </subcellularLocation>
</comment>
<keyword evidence="7 14" id="KW-0547">Nucleotide-binding</keyword>
<comment type="caution">
    <text evidence="19">The sequence shown here is derived from an EMBL/GenBank/DDBJ whole genome shotgun (WGS) entry which is preliminary data.</text>
</comment>
<proteinExistence type="inferred from homology"/>
<evidence type="ECO:0000313" key="20">
    <source>
        <dbReference type="Proteomes" id="UP001172082"/>
    </source>
</evidence>
<keyword evidence="5 14" id="KW-0436">Ligase</keyword>
<keyword evidence="11 14" id="KW-0131">Cell cycle</keyword>
<dbReference type="Pfam" id="PF02875">
    <property type="entry name" value="Mur_ligase_C"/>
    <property type="match status" value="1"/>
</dbReference>
<keyword evidence="8 14" id="KW-0067">ATP-binding</keyword>
<evidence type="ECO:0000256" key="14">
    <source>
        <dbReference type="HAMAP-Rule" id="MF_00046"/>
    </source>
</evidence>
<dbReference type="InterPro" id="IPR050061">
    <property type="entry name" value="MurCDEF_pg_biosynth"/>
</dbReference>
<evidence type="ECO:0000256" key="9">
    <source>
        <dbReference type="ARBA" id="ARBA00022960"/>
    </source>
</evidence>
<keyword evidence="15" id="KW-0472">Membrane</keyword>
<feature type="domain" description="Mur ligase C-terminal" evidence="17">
    <location>
        <begin position="321"/>
        <end position="418"/>
    </location>
</feature>
<evidence type="ECO:0000259" key="16">
    <source>
        <dbReference type="Pfam" id="PF01225"/>
    </source>
</evidence>
<feature type="domain" description="Mur ligase N-terminal catalytic" evidence="16">
    <location>
        <begin position="9"/>
        <end position="112"/>
    </location>
</feature>
<evidence type="ECO:0000256" key="4">
    <source>
        <dbReference type="ARBA" id="ARBA00022490"/>
    </source>
</evidence>
<sequence>MRLDKVHSVYFLGIGGIGMSALARWFKRNGYFVAGYDRTATTLTEKLEEEGIEIHFDDTLEMIPEKVLNNKDETLIVYTPAIPKDHVEYNYLQEQGYTIMKRSQVLGVLTKDLYTIAVAGTHGKTTTSSMIAHIFKTAQENCSAFLGGIATNLGSNLLMNEHEGDDIKVVVEADEFDRSFLTLYPNIAVVTSADADHLDIYGDKDHLNESFRAFIERIAENGTLFINEKIAADLTGDKDPFNVVTYSLDSGDIKAKNIKIKDACFVFDLISENYVIHDLKLSVPGYHNVENAVASIAVAMQVGIDQESIKTAIETYAGVSRRFEYIIKEKDLIYIDDYAHHPVEIEAFLKSVKSLYPQKKLTAVFQPHLFTRTRDFASGFAKSLGLADEVYLMDIYPARELPIEGVSSDMIFKKIEIKNKYRCNKQNVLKKLEESQLEVLVTIGAGDIDCFVEPIKELLNKKYHEV</sequence>
<dbReference type="SUPFAM" id="SSF53623">
    <property type="entry name" value="MurD-like peptide ligases, catalytic domain"/>
    <property type="match status" value="1"/>
</dbReference>
<protein>
    <recommendedName>
        <fullName evidence="3 14">UDP-N-acetylmuramate--L-alanine ligase</fullName>
        <ecNumber evidence="3 14">6.3.2.8</ecNumber>
    </recommendedName>
    <alternativeName>
        <fullName evidence="14">UDP-N-acetylmuramoyl-L-alanine synthetase</fullName>
    </alternativeName>
</protein>
<comment type="function">
    <text evidence="14">Cell wall formation.</text>
</comment>
<dbReference type="Proteomes" id="UP001172082">
    <property type="component" value="Unassembled WGS sequence"/>
</dbReference>
<evidence type="ECO:0000256" key="3">
    <source>
        <dbReference type="ARBA" id="ARBA00012211"/>
    </source>
</evidence>
<dbReference type="Gene3D" id="3.40.1190.10">
    <property type="entry name" value="Mur-like, catalytic domain"/>
    <property type="match status" value="1"/>
</dbReference>
<dbReference type="SUPFAM" id="SSF53244">
    <property type="entry name" value="MurD-like peptide ligases, peptide-binding domain"/>
    <property type="match status" value="1"/>
</dbReference>
<dbReference type="EC" id="6.3.2.8" evidence="3 14"/>
<evidence type="ECO:0000256" key="2">
    <source>
        <dbReference type="ARBA" id="ARBA00004752"/>
    </source>
</evidence>
<keyword evidence="6 14" id="KW-0132">Cell division</keyword>
<evidence type="ECO:0000256" key="11">
    <source>
        <dbReference type="ARBA" id="ARBA00023306"/>
    </source>
</evidence>
<evidence type="ECO:0000256" key="5">
    <source>
        <dbReference type="ARBA" id="ARBA00022598"/>
    </source>
</evidence>
<dbReference type="Gene3D" id="3.90.190.20">
    <property type="entry name" value="Mur ligase, C-terminal domain"/>
    <property type="match status" value="1"/>
</dbReference>
<dbReference type="Gene3D" id="3.40.50.720">
    <property type="entry name" value="NAD(P)-binding Rossmann-like Domain"/>
    <property type="match status" value="1"/>
</dbReference>
<comment type="catalytic activity">
    <reaction evidence="13 14">
        <text>UDP-N-acetyl-alpha-D-muramate + L-alanine + ATP = UDP-N-acetyl-alpha-D-muramoyl-L-alanine + ADP + phosphate + H(+)</text>
        <dbReference type="Rhea" id="RHEA:23372"/>
        <dbReference type="ChEBI" id="CHEBI:15378"/>
        <dbReference type="ChEBI" id="CHEBI:30616"/>
        <dbReference type="ChEBI" id="CHEBI:43474"/>
        <dbReference type="ChEBI" id="CHEBI:57972"/>
        <dbReference type="ChEBI" id="CHEBI:70757"/>
        <dbReference type="ChEBI" id="CHEBI:83898"/>
        <dbReference type="ChEBI" id="CHEBI:456216"/>
        <dbReference type="EC" id="6.3.2.8"/>
    </reaction>
</comment>
<feature type="domain" description="Mur ligase central" evidence="18">
    <location>
        <begin position="118"/>
        <end position="299"/>
    </location>
</feature>
<dbReference type="Pfam" id="PF08245">
    <property type="entry name" value="Mur_ligase_M"/>
    <property type="match status" value="1"/>
</dbReference>
<feature type="binding site" evidence="14">
    <location>
        <begin position="120"/>
        <end position="126"/>
    </location>
    <ligand>
        <name>ATP</name>
        <dbReference type="ChEBI" id="CHEBI:30616"/>
    </ligand>
</feature>
<dbReference type="GO" id="GO:0008763">
    <property type="term" value="F:UDP-N-acetylmuramate-L-alanine ligase activity"/>
    <property type="evidence" value="ECO:0007669"/>
    <property type="project" value="UniProtKB-EC"/>
</dbReference>
<dbReference type="InterPro" id="IPR036615">
    <property type="entry name" value="Mur_ligase_C_dom_sf"/>
</dbReference>
<keyword evidence="15" id="KW-0812">Transmembrane</keyword>
<evidence type="ECO:0000256" key="7">
    <source>
        <dbReference type="ARBA" id="ARBA00022741"/>
    </source>
</evidence>
<accession>A0ABT8KL40</accession>
<dbReference type="NCBIfam" id="TIGR01082">
    <property type="entry name" value="murC"/>
    <property type="match status" value="1"/>
</dbReference>
<evidence type="ECO:0000256" key="8">
    <source>
        <dbReference type="ARBA" id="ARBA00022840"/>
    </source>
</evidence>
<evidence type="ECO:0000256" key="13">
    <source>
        <dbReference type="ARBA" id="ARBA00047833"/>
    </source>
</evidence>
<dbReference type="InterPro" id="IPR004101">
    <property type="entry name" value="Mur_ligase_C"/>
</dbReference>
<reference evidence="19" key="1">
    <citation type="submission" date="2023-06" db="EMBL/GenBank/DDBJ databases">
        <title>Genomic of Parafulvivirga corallium.</title>
        <authorList>
            <person name="Wang G."/>
        </authorList>
    </citation>
    <scope>NUCLEOTIDE SEQUENCE</scope>
    <source>
        <strain evidence="19">BMA10</strain>
    </source>
</reference>
<gene>
    <name evidence="14 19" type="primary">murC</name>
    <name evidence="19" type="ORF">QQ008_08655</name>
</gene>
<evidence type="ECO:0000256" key="1">
    <source>
        <dbReference type="ARBA" id="ARBA00004496"/>
    </source>
</evidence>
<keyword evidence="9 14" id="KW-0133">Cell shape</keyword>
<keyword evidence="15" id="KW-1133">Transmembrane helix</keyword>
<keyword evidence="20" id="KW-1185">Reference proteome</keyword>
<dbReference type="EMBL" id="JAUJEA010000002">
    <property type="protein sequence ID" value="MDN5201429.1"/>
    <property type="molecule type" value="Genomic_DNA"/>
</dbReference>
<evidence type="ECO:0000313" key="19">
    <source>
        <dbReference type="EMBL" id="MDN5201429.1"/>
    </source>
</evidence>
<evidence type="ECO:0000259" key="17">
    <source>
        <dbReference type="Pfam" id="PF02875"/>
    </source>
</evidence>
<dbReference type="HAMAP" id="MF_00046">
    <property type="entry name" value="MurC"/>
    <property type="match status" value="1"/>
</dbReference>
<dbReference type="InterPro" id="IPR005758">
    <property type="entry name" value="UDP-N-AcMur_Ala_ligase_MurC"/>
</dbReference>